<keyword evidence="1" id="KW-0479">Metal-binding</keyword>
<dbReference type="Proteomes" id="UP001341281">
    <property type="component" value="Chromosome 02"/>
</dbReference>
<dbReference type="Pfam" id="PF00305">
    <property type="entry name" value="Lipoxygenase"/>
    <property type="match status" value="2"/>
</dbReference>
<reference evidence="5 6" key="1">
    <citation type="submission" date="2024-02" db="EMBL/GenBank/DDBJ databases">
        <title>High-quality chromosome-scale genome assembly of Pensacola bahiagrass (Paspalum notatum Flugge var. saurae).</title>
        <authorList>
            <person name="Vega J.M."/>
            <person name="Podio M."/>
            <person name="Orjuela J."/>
            <person name="Siena L.A."/>
            <person name="Pessino S.C."/>
            <person name="Combes M.C."/>
            <person name="Mariac C."/>
            <person name="Albertini E."/>
            <person name="Pupilli F."/>
            <person name="Ortiz J.P.A."/>
            <person name="Leblanc O."/>
        </authorList>
    </citation>
    <scope>NUCLEOTIDE SEQUENCE [LARGE SCALE GENOMIC DNA]</scope>
    <source>
        <strain evidence="5">R1</strain>
        <tissue evidence="5">Leaf</tissue>
    </source>
</reference>
<keyword evidence="3" id="KW-0560">Oxidoreductase</keyword>
<sequence length="237" mass="26079">MSSDSCAFMSQEFVLQCSYFDSTEDKFAWLRDDEFARQTVVGINPVSIARLTVFPPVSKLDPAIYGPPESSITEAHISGNGRGKAVHMELDYHDVYLPFLDRINAIDGRKAYATRTILFLTKAGTLKPVAIVNRCQFMNNMTHEILTRTLSDKTLFLAEDACYNGIVHLGGASANERNAPNLQAPPPPYDMLYTPEINALARQSLINADGVIESCFTPGPVSFEISAAYILPQPLAV</sequence>
<evidence type="ECO:0000313" key="5">
    <source>
        <dbReference type="EMBL" id="WVZ56257.1"/>
    </source>
</evidence>
<evidence type="ECO:0000256" key="2">
    <source>
        <dbReference type="ARBA" id="ARBA00022964"/>
    </source>
</evidence>
<evidence type="ECO:0000313" key="6">
    <source>
        <dbReference type="Proteomes" id="UP001341281"/>
    </source>
</evidence>
<dbReference type="GO" id="GO:0046872">
    <property type="term" value="F:metal ion binding"/>
    <property type="evidence" value="ECO:0007669"/>
    <property type="project" value="UniProtKB-KW"/>
</dbReference>
<dbReference type="Gene3D" id="1.20.245.10">
    <property type="entry name" value="Lipoxygenase-1, Domain 5"/>
    <property type="match status" value="1"/>
</dbReference>
<evidence type="ECO:0000256" key="3">
    <source>
        <dbReference type="ARBA" id="ARBA00023002"/>
    </source>
</evidence>
<keyword evidence="6" id="KW-1185">Reference proteome</keyword>
<evidence type="ECO:0000259" key="4">
    <source>
        <dbReference type="PROSITE" id="PS51393"/>
    </source>
</evidence>
<organism evidence="5 6">
    <name type="scientific">Paspalum notatum var. saurae</name>
    <dbReference type="NCBI Taxonomy" id="547442"/>
    <lineage>
        <taxon>Eukaryota</taxon>
        <taxon>Viridiplantae</taxon>
        <taxon>Streptophyta</taxon>
        <taxon>Embryophyta</taxon>
        <taxon>Tracheophyta</taxon>
        <taxon>Spermatophyta</taxon>
        <taxon>Magnoliopsida</taxon>
        <taxon>Liliopsida</taxon>
        <taxon>Poales</taxon>
        <taxon>Poaceae</taxon>
        <taxon>PACMAD clade</taxon>
        <taxon>Panicoideae</taxon>
        <taxon>Andropogonodae</taxon>
        <taxon>Paspaleae</taxon>
        <taxon>Paspalinae</taxon>
        <taxon>Paspalum</taxon>
    </lineage>
</organism>
<dbReference type="Gene3D" id="4.10.372.10">
    <property type="entry name" value="Lipoxygenase-1, Domain 3"/>
    <property type="match status" value="1"/>
</dbReference>
<name>A0AAQ3Q0I4_PASNO</name>
<protein>
    <recommendedName>
        <fullName evidence="4">Lipoxygenase domain-containing protein</fullName>
    </recommendedName>
</protein>
<dbReference type="InterPro" id="IPR036226">
    <property type="entry name" value="LipOase_C_sf"/>
</dbReference>
<dbReference type="InterPro" id="IPR027433">
    <property type="entry name" value="Lipoxygenase_dom_3"/>
</dbReference>
<dbReference type="AlphaFoldDB" id="A0AAQ3Q0I4"/>
<proteinExistence type="predicted"/>
<keyword evidence="2" id="KW-0223">Dioxygenase</keyword>
<dbReference type="EMBL" id="CP144746">
    <property type="protein sequence ID" value="WVZ56257.1"/>
    <property type="molecule type" value="Genomic_DNA"/>
</dbReference>
<dbReference type="SUPFAM" id="SSF48484">
    <property type="entry name" value="Lipoxigenase"/>
    <property type="match status" value="1"/>
</dbReference>
<dbReference type="Gene3D" id="3.10.450.60">
    <property type="match status" value="1"/>
</dbReference>
<evidence type="ECO:0000256" key="1">
    <source>
        <dbReference type="ARBA" id="ARBA00022723"/>
    </source>
</evidence>
<dbReference type="GO" id="GO:0034440">
    <property type="term" value="P:lipid oxidation"/>
    <property type="evidence" value="ECO:0007669"/>
    <property type="project" value="InterPro"/>
</dbReference>
<dbReference type="InterPro" id="IPR000907">
    <property type="entry name" value="LipOase"/>
</dbReference>
<dbReference type="PROSITE" id="PS51393">
    <property type="entry name" value="LIPOXYGENASE_3"/>
    <property type="match status" value="1"/>
</dbReference>
<gene>
    <name evidence="5" type="ORF">U9M48_006814</name>
</gene>
<accession>A0AAQ3Q0I4</accession>
<dbReference type="InterPro" id="IPR013819">
    <property type="entry name" value="LipOase_C"/>
</dbReference>
<dbReference type="PANTHER" id="PTHR11771">
    <property type="entry name" value="LIPOXYGENASE"/>
    <property type="match status" value="1"/>
</dbReference>
<feature type="domain" description="Lipoxygenase" evidence="4">
    <location>
        <begin position="1"/>
        <end position="237"/>
    </location>
</feature>
<dbReference type="GO" id="GO:0016702">
    <property type="term" value="F:oxidoreductase activity, acting on single donors with incorporation of molecular oxygen, incorporation of two atoms of oxygen"/>
    <property type="evidence" value="ECO:0007669"/>
    <property type="project" value="InterPro"/>
</dbReference>